<evidence type="ECO:0000313" key="3">
    <source>
        <dbReference type="EMBL" id="SER98370.1"/>
    </source>
</evidence>
<evidence type="ECO:0000256" key="1">
    <source>
        <dbReference type="SAM" id="Phobius"/>
    </source>
</evidence>
<dbReference type="InterPro" id="IPR036890">
    <property type="entry name" value="HATPase_C_sf"/>
</dbReference>
<dbReference type="RefSeq" id="WP_022747595.1">
    <property type="nucleotide sequence ID" value="NZ_FOGW01000018.1"/>
</dbReference>
<dbReference type="Proteomes" id="UP000182471">
    <property type="component" value="Unassembled WGS sequence"/>
</dbReference>
<dbReference type="AlphaFoldDB" id="A0A1H9TM39"/>
<protein>
    <submittedName>
        <fullName evidence="3">GHKL domain-containing protein</fullName>
    </submittedName>
</protein>
<keyword evidence="1" id="KW-0472">Membrane</keyword>
<feature type="transmembrane region" description="Helical" evidence="1">
    <location>
        <begin position="39"/>
        <end position="55"/>
    </location>
</feature>
<evidence type="ECO:0000259" key="2">
    <source>
        <dbReference type="Pfam" id="PF14501"/>
    </source>
</evidence>
<gene>
    <name evidence="3" type="ORF">SAMN02910429_01696</name>
</gene>
<organism evidence="3 4">
    <name type="scientific">Lachnobacterium bovis</name>
    <dbReference type="NCBI Taxonomy" id="140626"/>
    <lineage>
        <taxon>Bacteria</taxon>
        <taxon>Bacillati</taxon>
        <taxon>Bacillota</taxon>
        <taxon>Clostridia</taxon>
        <taxon>Lachnospirales</taxon>
        <taxon>Lachnospiraceae</taxon>
        <taxon>Lachnobacterium</taxon>
    </lineage>
</organism>
<feature type="domain" description="Sensor histidine kinase NatK-like C-terminal" evidence="2">
    <location>
        <begin position="234"/>
        <end position="343"/>
    </location>
</feature>
<name>A0A1H9TM39_9FIRM</name>
<accession>A0A1H9TM39</accession>
<dbReference type="InterPro" id="IPR032834">
    <property type="entry name" value="NatK-like_C"/>
</dbReference>
<feature type="transmembrane region" description="Helical" evidence="1">
    <location>
        <begin position="61"/>
        <end position="79"/>
    </location>
</feature>
<feature type="transmembrane region" description="Helical" evidence="1">
    <location>
        <begin position="91"/>
        <end position="110"/>
    </location>
</feature>
<sequence length="345" mass="40550">MLQEKAIYRFTAVIILYVFCTIFFYMCMTEKITQEYCELGFIGILIPSLFLMNIMGIKKGLIVFIPLELVTIILMWTPFKERINFGTYGLLKYYPIIYPSVICIAGLLNYELIEFQKNRKDLLEQHNVRKKEYTLRYDEQVMLYREKNSIIQNYYSKINRHITILMNCIEQGQYDEAMEYLERVKGQIDYSEKTYSNCANQVIKGVLTLLDEKARRNKCKLFIRTLVPVQIGIEPKEIVYIMAALLENAIEASKRMYEYQEVEKDTQPVIRLYLDYDTESSTIDIKMENYCGRKVFFNDKGLPLTTKVNGGSGVKTVCHIVDKYNGKIKFIQHGKTFITRIQIKC</sequence>
<keyword evidence="4" id="KW-1185">Reference proteome</keyword>
<dbReference type="EMBL" id="FOGW01000018">
    <property type="protein sequence ID" value="SER98370.1"/>
    <property type="molecule type" value="Genomic_DNA"/>
</dbReference>
<evidence type="ECO:0000313" key="4">
    <source>
        <dbReference type="Proteomes" id="UP000182471"/>
    </source>
</evidence>
<dbReference type="Pfam" id="PF14501">
    <property type="entry name" value="HATPase_c_5"/>
    <property type="match status" value="1"/>
</dbReference>
<feature type="transmembrane region" description="Helical" evidence="1">
    <location>
        <begin position="6"/>
        <end position="27"/>
    </location>
</feature>
<keyword evidence="1" id="KW-0812">Transmembrane</keyword>
<reference evidence="4" key="1">
    <citation type="submission" date="2016-10" db="EMBL/GenBank/DDBJ databases">
        <authorList>
            <person name="Varghese N."/>
            <person name="Submissions S."/>
        </authorList>
    </citation>
    <scope>NUCLEOTIDE SEQUENCE [LARGE SCALE GENOMIC DNA]</scope>
    <source>
        <strain evidence="4">S1b</strain>
    </source>
</reference>
<proteinExistence type="predicted"/>
<keyword evidence="1" id="KW-1133">Transmembrane helix</keyword>
<dbReference type="Gene3D" id="3.30.565.10">
    <property type="entry name" value="Histidine kinase-like ATPase, C-terminal domain"/>
    <property type="match status" value="1"/>
</dbReference>